<proteinExistence type="inferred from homology"/>
<dbReference type="SUPFAM" id="SSF52799">
    <property type="entry name" value="(Phosphotyrosine protein) phosphatases II"/>
    <property type="match status" value="1"/>
</dbReference>
<sequence length="504" mass="55215">MGNGMNKVLPGLYIGNFRDSKDREQLTTHGITHILAIHDNAKKLHEDMNYLCIPASDSPHQNLTQHFRKSIKFIHESRLGGGACLIHCLAGVSRSVTVAAAYVMTVTNLGWRDTLKAIRQARAVANPNFGFQRQLQEFDAMRLSELRKWLRQKYPHSPFSEDEEAVKELLDLSLIVKPPETSSAKDSPRPKHSPTLAKNAKAKDSPSQRQRFTGGAVDSPRQKRSATVSGSIGEQRSPLAKRTSVGSPSRKQSPTPCTVKAATPAKDTTTFLSGKDETRALHTAVTRTGHGDSQRVKQNRQLKDVCTASSGTGHSRVPSDLGSPRKKRSATFSGSVGETRTLQNRRDIHTSKTKGSSGPKSNESPKRVHVKPGTSRTTDNIGAACSTQQRSSPKPKYDKAAAESPEKRQCFIMRMITGSRKDSADSLEGDLLVEVEALTSQANPSCFQRFRTSLGCSAASAPEDTRDGAKPFEQTSENRTEERRRTDELQGEGVAEAELPRLPL</sequence>
<dbReference type="InterPro" id="IPR020422">
    <property type="entry name" value="TYR_PHOSPHATASE_DUAL_dom"/>
</dbReference>
<dbReference type="OrthoDB" id="9979246at2759"/>
<dbReference type="GO" id="GO:1990782">
    <property type="term" value="F:protein tyrosine kinase binding"/>
    <property type="evidence" value="ECO:0007669"/>
    <property type="project" value="UniProtKB-ARBA"/>
</dbReference>
<feature type="compositionally biased region" description="Basic and acidic residues" evidence="9">
    <location>
        <begin position="463"/>
        <end position="488"/>
    </location>
</feature>
<feature type="compositionally biased region" description="Polar residues" evidence="9">
    <location>
        <begin position="374"/>
        <end position="392"/>
    </location>
</feature>
<dbReference type="GO" id="GO:0030155">
    <property type="term" value="P:regulation of cell adhesion"/>
    <property type="evidence" value="ECO:0007669"/>
    <property type="project" value="UniProtKB-ARBA"/>
</dbReference>
<evidence type="ECO:0000313" key="13">
    <source>
        <dbReference type="RefSeq" id="XP_019640309.1"/>
    </source>
</evidence>
<dbReference type="SMART" id="SM00195">
    <property type="entry name" value="DSPc"/>
    <property type="match status" value="1"/>
</dbReference>
<comment type="catalytic activity">
    <reaction evidence="6">
        <text>O-phospho-L-seryl-[protein] + H2O = L-seryl-[protein] + phosphate</text>
        <dbReference type="Rhea" id="RHEA:20629"/>
        <dbReference type="Rhea" id="RHEA-COMP:9863"/>
        <dbReference type="Rhea" id="RHEA-COMP:11604"/>
        <dbReference type="ChEBI" id="CHEBI:15377"/>
        <dbReference type="ChEBI" id="CHEBI:29999"/>
        <dbReference type="ChEBI" id="CHEBI:43474"/>
        <dbReference type="ChEBI" id="CHEBI:83421"/>
        <dbReference type="EC" id="3.1.3.16"/>
    </reaction>
</comment>
<feature type="region of interest" description="Disordered" evidence="9">
    <location>
        <begin position="457"/>
        <end position="504"/>
    </location>
</feature>
<dbReference type="InterPro" id="IPR029021">
    <property type="entry name" value="Prot-tyrosine_phosphatase-like"/>
</dbReference>
<accession>A0A6P5A1S7</accession>
<dbReference type="GeneID" id="109482090"/>
<evidence type="ECO:0000256" key="6">
    <source>
        <dbReference type="ARBA" id="ARBA00047761"/>
    </source>
</evidence>
<dbReference type="PRINTS" id="PR01908">
    <property type="entry name" value="ADSPHPHTASE"/>
</dbReference>
<evidence type="ECO:0000256" key="3">
    <source>
        <dbReference type="ARBA" id="ARBA00022490"/>
    </source>
</evidence>
<comment type="similarity">
    <text evidence="2">Belongs to the protein-tyrosine phosphatase family. Non-receptor class dual specificity subfamily.</text>
</comment>
<comment type="subcellular location">
    <subcellularLocation>
        <location evidence="1">Cytoplasm</location>
    </subcellularLocation>
</comment>
<dbReference type="Proteomes" id="UP000515135">
    <property type="component" value="Unplaced"/>
</dbReference>
<evidence type="ECO:0000256" key="4">
    <source>
        <dbReference type="ARBA" id="ARBA00022801"/>
    </source>
</evidence>
<dbReference type="AlphaFoldDB" id="A0A6P5A1S7"/>
<comment type="catalytic activity">
    <reaction evidence="7">
        <text>O-phospho-L-threonyl-[protein] + H2O = L-threonyl-[protein] + phosphate</text>
        <dbReference type="Rhea" id="RHEA:47004"/>
        <dbReference type="Rhea" id="RHEA-COMP:11060"/>
        <dbReference type="Rhea" id="RHEA-COMP:11605"/>
        <dbReference type="ChEBI" id="CHEBI:15377"/>
        <dbReference type="ChEBI" id="CHEBI:30013"/>
        <dbReference type="ChEBI" id="CHEBI:43474"/>
        <dbReference type="ChEBI" id="CHEBI:61977"/>
        <dbReference type="EC" id="3.1.3.16"/>
    </reaction>
</comment>
<evidence type="ECO:0000256" key="1">
    <source>
        <dbReference type="ARBA" id="ARBA00004496"/>
    </source>
</evidence>
<comment type="catalytic activity">
    <reaction evidence="8">
        <text>O-phospho-L-tyrosyl-[protein] + H2O = L-tyrosyl-[protein] + phosphate</text>
        <dbReference type="Rhea" id="RHEA:10684"/>
        <dbReference type="Rhea" id="RHEA-COMP:10136"/>
        <dbReference type="Rhea" id="RHEA-COMP:20101"/>
        <dbReference type="ChEBI" id="CHEBI:15377"/>
        <dbReference type="ChEBI" id="CHEBI:43474"/>
        <dbReference type="ChEBI" id="CHEBI:46858"/>
        <dbReference type="ChEBI" id="CHEBI:61978"/>
        <dbReference type="EC" id="3.1.3.48"/>
    </reaction>
</comment>
<dbReference type="GO" id="GO:0004722">
    <property type="term" value="F:protein serine/threonine phosphatase activity"/>
    <property type="evidence" value="ECO:0007669"/>
    <property type="project" value="UniProtKB-EC"/>
</dbReference>
<evidence type="ECO:0000259" key="11">
    <source>
        <dbReference type="PROSITE" id="PS50056"/>
    </source>
</evidence>
<name>A0A6P5A1S7_BRABE</name>
<evidence type="ECO:0000256" key="2">
    <source>
        <dbReference type="ARBA" id="ARBA00008601"/>
    </source>
</evidence>
<dbReference type="GO" id="GO:0050860">
    <property type="term" value="P:negative regulation of T cell receptor signaling pathway"/>
    <property type="evidence" value="ECO:0007669"/>
    <property type="project" value="UniProtKB-ARBA"/>
</dbReference>
<evidence type="ECO:0000256" key="9">
    <source>
        <dbReference type="SAM" id="MobiDB-lite"/>
    </source>
</evidence>
<dbReference type="PROSITE" id="PS50056">
    <property type="entry name" value="TYR_PHOSPHATASE_2"/>
    <property type="match status" value="1"/>
</dbReference>
<dbReference type="FunFam" id="3.90.190.10:FF:000048">
    <property type="entry name" value="dual specificity protein phosphatase 22 isoform X1"/>
    <property type="match status" value="1"/>
</dbReference>
<keyword evidence="12" id="KW-1185">Reference proteome</keyword>
<feature type="compositionally biased region" description="Polar residues" evidence="9">
    <location>
        <begin position="330"/>
        <end position="342"/>
    </location>
</feature>
<feature type="compositionally biased region" description="Basic and acidic residues" evidence="9">
    <location>
        <begin position="395"/>
        <end position="405"/>
    </location>
</feature>
<evidence type="ECO:0000256" key="8">
    <source>
        <dbReference type="ARBA" id="ARBA00051722"/>
    </source>
</evidence>
<organism evidence="12 13">
    <name type="scientific">Branchiostoma belcheri</name>
    <name type="common">Amphioxus</name>
    <dbReference type="NCBI Taxonomy" id="7741"/>
    <lineage>
        <taxon>Eukaryota</taxon>
        <taxon>Metazoa</taxon>
        <taxon>Chordata</taxon>
        <taxon>Cephalochordata</taxon>
        <taxon>Leptocardii</taxon>
        <taxon>Amphioxiformes</taxon>
        <taxon>Branchiostomatidae</taxon>
        <taxon>Branchiostoma</taxon>
    </lineage>
</organism>
<keyword evidence="5" id="KW-0904">Protein phosphatase</keyword>
<evidence type="ECO:0000256" key="7">
    <source>
        <dbReference type="ARBA" id="ARBA00048336"/>
    </source>
</evidence>
<reference evidence="13" key="1">
    <citation type="submission" date="2025-08" db="UniProtKB">
        <authorList>
            <consortium name="RefSeq"/>
        </authorList>
    </citation>
    <scope>IDENTIFICATION</scope>
    <source>
        <tissue evidence="13">Gonad</tissue>
    </source>
</reference>
<dbReference type="KEGG" id="bbel:109482090"/>
<gene>
    <name evidence="13" type="primary">LOC109482090</name>
</gene>
<feature type="region of interest" description="Disordered" evidence="9">
    <location>
        <begin position="179"/>
        <end position="265"/>
    </location>
</feature>
<dbReference type="InterPro" id="IPR000387">
    <property type="entry name" value="Tyr_Pase_dom"/>
</dbReference>
<feature type="region of interest" description="Disordered" evidence="9">
    <location>
        <begin position="286"/>
        <end position="405"/>
    </location>
</feature>
<feature type="domain" description="Tyrosine specific protein phosphatases" evidence="11">
    <location>
        <begin position="65"/>
        <end position="122"/>
    </location>
</feature>
<feature type="compositionally biased region" description="Polar residues" evidence="9">
    <location>
        <begin position="244"/>
        <end position="256"/>
    </location>
</feature>
<dbReference type="GO" id="GO:0007165">
    <property type="term" value="P:signal transduction"/>
    <property type="evidence" value="ECO:0007669"/>
    <property type="project" value="TreeGrafter"/>
</dbReference>
<dbReference type="RefSeq" id="XP_019640309.1">
    <property type="nucleotide sequence ID" value="XM_019784750.1"/>
</dbReference>
<dbReference type="GO" id="GO:0071363">
    <property type="term" value="P:cellular response to growth factor stimulus"/>
    <property type="evidence" value="ECO:0007669"/>
    <property type="project" value="UniProtKB-ARBA"/>
</dbReference>
<evidence type="ECO:0000259" key="10">
    <source>
        <dbReference type="PROSITE" id="PS50054"/>
    </source>
</evidence>
<feature type="domain" description="Tyrosine-protein phosphatase" evidence="10">
    <location>
        <begin position="4"/>
        <end position="144"/>
    </location>
</feature>
<dbReference type="Gene3D" id="3.90.190.10">
    <property type="entry name" value="Protein tyrosine phosphatase superfamily"/>
    <property type="match status" value="1"/>
</dbReference>
<evidence type="ECO:0000256" key="5">
    <source>
        <dbReference type="ARBA" id="ARBA00022912"/>
    </source>
</evidence>
<dbReference type="PANTHER" id="PTHR45948:SF2">
    <property type="entry name" value="DUAL SPECIFICITY PROTEIN PHOSPHATASE"/>
    <property type="match status" value="1"/>
</dbReference>
<keyword evidence="3" id="KW-0963">Cytoplasm</keyword>
<dbReference type="GO" id="GO:0005829">
    <property type="term" value="C:cytosol"/>
    <property type="evidence" value="ECO:0007669"/>
    <property type="project" value="TreeGrafter"/>
</dbReference>
<dbReference type="PROSITE" id="PS50054">
    <property type="entry name" value="TYR_PHOSPHATASE_DUAL"/>
    <property type="match status" value="1"/>
</dbReference>
<keyword evidence="4" id="KW-0378">Hydrolase</keyword>
<protein>
    <submittedName>
        <fullName evidence="13">Uncharacterized protein LOC109482090</fullName>
    </submittedName>
</protein>
<evidence type="ECO:0000313" key="12">
    <source>
        <dbReference type="Proteomes" id="UP000515135"/>
    </source>
</evidence>
<feature type="compositionally biased region" description="Polar residues" evidence="9">
    <location>
        <begin position="225"/>
        <end position="234"/>
    </location>
</feature>
<dbReference type="PANTHER" id="PTHR45948">
    <property type="entry name" value="DUAL SPECIFICITY PROTEIN PHOSPHATASE DDB_G0269404-RELATED"/>
    <property type="match status" value="1"/>
</dbReference>
<dbReference type="GO" id="GO:0004725">
    <property type="term" value="F:protein tyrosine phosphatase activity"/>
    <property type="evidence" value="ECO:0007669"/>
    <property type="project" value="UniProtKB-EC"/>
</dbReference>
<dbReference type="InterPro" id="IPR000340">
    <property type="entry name" value="Dual-sp_phosphatase_cat-dom"/>
</dbReference>
<dbReference type="Pfam" id="PF00782">
    <property type="entry name" value="DSPc"/>
    <property type="match status" value="1"/>
</dbReference>
<dbReference type="CDD" id="cd14519">
    <property type="entry name" value="DSP_DUSP22_15"/>
    <property type="match status" value="1"/>
</dbReference>